<comment type="caution">
    <text evidence="2">The sequence shown here is derived from an EMBL/GenBank/DDBJ whole genome shotgun (WGS) entry which is preliminary data.</text>
</comment>
<feature type="region of interest" description="Disordered" evidence="1">
    <location>
        <begin position="13"/>
        <end position="62"/>
    </location>
</feature>
<proteinExistence type="predicted"/>
<reference evidence="2" key="1">
    <citation type="submission" date="2021-03" db="EMBL/GenBank/DDBJ databases">
        <authorList>
            <person name="Tran Van P."/>
        </authorList>
    </citation>
    <scope>NUCLEOTIDE SEQUENCE</scope>
</reference>
<feature type="non-terminal residue" evidence="2">
    <location>
        <position position="113"/>
    </location>
</feature>
<name>A0ABN7P5B8_TIMPD</name>
<feature type="non-terminal residue" evidence="2">
    <location>
        <position position="1"/>
    </location>
</feature>
<protein>
    <submittedName>
        <fullName evidence="2">Uncharacterized protein</fullName>
    </submittedName>
</protein>
<organism evidence="2 3">
    <name type="scientific">Timema podura</name>
    <name type="common">Walking stick</name>
    <dbReference type="NCBI Taxonomy" id="61482"/>
    <lineage>
        <taxon>Eukaryota</taxon>
        <taxon>Metazoa</taxon>
        <taxon>Ecdysozoa</taxon>
        <taxon>Arthropoda</taxon>
        <taxon>Hexapoda</taxon>
        <taxon>Insecta</taxon>
        <taxon>Pterygota</taxon>
        <taxon>Neoptera</taxon>
        <taxon>Polyneoptera</taxon>
        <taxon>Phasmatodea</taxon>
        <taxon>Timematodea</taxon>
        <taxon>Timematoidea</taxon>
        <taxon>Timematidae</taxon>
        <taxon>Timema</taxon>
    </lineage>
</organism>
<accession>A0ABN7P5B8</accession>
<evidence type="ECO:0000256" key="1">
    <source>
        <dbReference type="SAM" id="MobiDB-lite"/>
    </source>
</evidence>
<evidence type="ECO:0000313" key="2">
    <source>
        <dbReference type="EMBL" id="CAG2061596.1"/>
    </source>
</evidence>
<evidence type="ECO:0000313" key="3">
    <source>
        <dbReference type="Proteomes" id="UP001153148"/>
    </source>
</evidence>
<gene>
    <name evidence="2" type="ORF">TPAB3V08_LOCUS8550</name>
</gene>
<feature type="compositionally biased region" description="Polar residues" evidence="1">
    <location>
        <begin position="13"/>
        <end position="24"/>
    </location>
</feature>
<sequence length="113" mass="12439">DKELSRLRYQLSCRTSGTPTNSRPPSAGSHPSPYFPTPSSQGSPIMGPPNRPTPGRSSHNFNEKILVRDQMVSTCSSVALTLVCCHPEMSGNIVFLDVKLEPKLNIKEMFQSH</sequence>
<dbReference type="EMBL" id="CAJPIN010016447">
    <property type="protein sequence ID" value="CAG2061596.1"/>
    <property type="molecule type" value="Genomic_DNA"/>
</dbReference>
<keyword evidence="3" id="KW-1185">Reference proteome</keyword>
<dbReference type="Proteomes" id="UP001153148">
    <property type="component" value="Unassembled WGS sequence"/>
</dbReference>